<evidence type="ECO:0000313" key="3">
    <source>
        <dbReference type="Proteomes" id="UP000282323"/>
    </source>
</evidence>
<keyword evidence="1" id="KW-0812">Transmembrane</keyword>
<feature type="transmembrane region" description="Helical" evidence="1">
    <location>
        <begin position="29"/>
        <end position="49"/>
    </location>
</feature>
<dbReference type="EMBL" id="REGA01000001">
    <property type="protein sequence ID" value="RQG98042.1"/>
    <property type="molecule type" value="Genomic_DNA"/>
</dbReference>
<evidence type="ECO:0000256" key="1">
    <source>
        <dbReference type="SAM" id="Phobius"/>
    </source>
</evidence>
<comment type="caution">
    <text evidence="2">The sequence shown here is derived from an EMBL/GenBank/DDBJ whole genome shotgun (WGS) entry which is preliminary data.</text>
</comment>
<sequence>MFTGSEHVGMSNEGSLMADDDEEFVRRTMYIMIVWTIVVVLAGVALVVLRDPFAAIFGFAGLAI</sequence>
<keyword evidence="1" id="KW-1133">Transmembrane helix</keyword>
<dbReference type="AlphaFoldDB" id="A0A3N6NGA4"/>
<evidence type="ECO:0000313" key="2">
    <source>
        <dbReference type="EMBL" id="RQG98042.1"/>
    </source>
</evidence>
<name>A0A3N6NGA4_NATCH</name>
<keyword evidence="3" id="KW-1185">Reference proteome</keyword>
<dbReference type="Proteomes" id="UP000282323">
    <property type="component" value="Unassembled WGS sequence"/>
</dbReference>
<proteinExistence type="predicted"/>
<organism evidence="2 3">
    <name type="scientific">Natrarchaeobius chitinivorans</name>
    <dbReference type="NCBI Taxonomy" id="1679083"/>
    <lineage>
        <taxon>Archaea</taxon>
        <taxon>Methanobacteriati</taxon>
        <taxon>Methanobacteriota</taxon>
        <taxon>Stenosarchaea group</taxon>
        <taxon>Halobacteria</taxon>
        <taxon>Halobacteriales</taxon>
        <taxon>Natrialbaceae</taxon>
        <taxon>Natrarchaeobius</taxon>
    </lineage>
</organism>
<keyword evidence="1" id="KW-0472">Membrane</keyword>
<protein>
    <submittedName>
        <fullName evidence="2">Uncharacterized protein</fullName>
    </submittedName>
</protein>
<gene>
    <name evidence="2" type="ORF">EA473_02305</name>
</gene>
<accession>A0A3N6NGA4</accession>
<reference evidence="2 3" key="1">
    <citation type="submission" date="2018-10" db="EMBL/GenBank/DDBJ databases">
        <title>Natrarchaeobius chitinivorans gen. nov., sp. nov., and Natrarchaeobius haloalkaliphilus sp. nov., alkaliphilic, chitin-utilizing haloarchaea from hypersaline alkaline lakes.</title>
        <authorList>
            <person name="Sorokin D.Y."/>
            <person name="Elcheninov A.G."/>
            <person name="Kostrikina N.A."/>
            <person name="Bale N.J."/>
            <person name="Sinninghe Damste J.S."/>
            <person name="Khijniak T.V."/>
            <person name="Kublanov I.V."/>
            <person name="Toshchakov S.V."/>
        </authorList>
    </citation>
    <scope>NUCLEOTIDE SEQUENCE [LARGE SCALE GENOMIC DNA]</scope>
    <source>
        <strain evidence="2 3">AArcht4T</strain>
    </source>
</reference>